<dbReference type="Proteomes" id="UP001177003">
    <property type="component" value="Chromosome 5"/>
</dbReference>
<dbReference type="SUPFAM" id="SSF81383">
    <property type="entry name" value="F-box domain"/>
    <property type="match status" value="1"/>
</dbReference>
<feature type="domain" description="F-box" evidence="2">
    <location>
        <begin position="118"/>
        <end position="164"/>
    </location>
</feature>
<dbReference type="CDD" id="cd22165">
    <property type="entry name" value="F-box_AtSKIP22-like"/>
    <property type="match status" value="1"/>
</dbReference>
<evidence type="ECO:0000256" key="1">
    <source>
        <dbReference type="SAM" id="MobiDB-lite"/>
    </source>
</evidence>
<dbReference type="Pfam" id="PF12937">
    <property type="entry name" value="F-box-like"/>
    <property type="match status" value="1"/>
</dbReference>
<feature type="region of interest" description="Disordered" evidence="1">
    <location>
        <begin position="88"/>
        <end position="116"/>
    </location>
</feature>
<evidence type="ECO:0000313" key="3">
    <source>
        <dbReference type="EMBL" id="CAI9286960.1"/>
    </source>
</evidence>
<dbReference type="EMBL" id="OX465081">
    <property type="protein sequence ID" value="CAI9286960.1"/>
    <property type="molecule type" value="Genomic_DNA"/>
</dbReference>
<dbReference type="PROSITE" id="PS50181">
    <property type="entry name" value="FBOX"/>
    <property type="match status" value="1"/>
</dbReference>
<evidence type="ECO:0000313" key="4">
    <source>
        <dbReference type="Proteomes" id="UP001177003"/>
    </source>
</evidence>
<keyword evidence="4" id="KW-1185">Reference proteome</keyword>
<dbReference type="InterPro" id="IPR001810">
    <property type="entry name" value="F-box_dom"/>
</dbReference>
<organism evidence="3 4">
    <name type="scientific">Lactuca saligna</name>
    <name type="common">Willowleaf lettuce</name>
    <dbReference type="NCBI Taxonomy" id="75948"/>
    <lineage>
        <taxon>Eukaryota</taxon>
        <taxon>Viridiplantae</taxon>
        <taxon>Streptophyta</taxon>
        <taxon>Embryophyta</taxon>
        <taxon>Tracheophyta</taxon>
        <taxon>Spermatophyta</taxon>
        <taxon>Magnoliopsida</taxon>
        <taxon>eudicotyledons</taxon>
        <taxon>Gunneridae</taxon>
        <taxon>Pentapetalae</taxon>
        <taxon>asterids</taxon>
        <taxon>campanulids</taxon>
        <taxon>Asterales</taxon>
        <taxon>Asteraceae</taxon>
        <taxon>Cichorioideae</taxon>
        <taxon>Cichorieae</taxon>
        <taxon>Lactucinae</taxon>
        <taxon>Lactuca</taxon>
    </lineage>
</organism>
<reference evidence="3" key="1">
    <citation type="submission" date="2023-04" db="EMBL/GenBank/DDBJ databases">
        <authorList>
            <person name="Vijverberg K."/>
            <person name="Xiong W."/>
            <person name="Schranz E."/>
        </authorList>
    </citation>
    <scope>NUCLEOTIDE SEQUENCE</scope>
</reference>
<dbReference type="AlphaFoldDB" id="A0AA36EAG0"/>
<proteinExistence type="predicted"/>
<evidence type="ECO:0000259" key="2">
    <source>
        <dbReference type="PROSITE" id="PS50181"/>
    </source>
</evidence>
<dbReference type="Gene3D" id="1.20.1280.50">
    <property type="match status" value="1"/>
</dbReference>
<dbReference type="PANTHER" id="PTHR47602:SF2">
    <property type="entry name" value="F-BOX PROTEIN SKIP22"/>
    <property type="match status" value="1"/>
</dbReference>
<gene>
    <name evidence="3" type="ORF">LSALG_LOCUS26352</name>
</gene>
<dbReference type="SMART" id="SM00256">
    <property type="entry name" value="FBOX"/>
    <property type="match status" value="1"/>
</dbReference>
<dbReference type="InterPro" id="IPR036047">
    <property type="entry name" value="F-box-like_dom_sf"/>
</dbReference>
<sequence length="230" mass="25727">MKLQLRSFETKETLKLEVPNPCTLHHLTQLLSQKLPSSSSSRSSAIYFSLNQKDNLTISSSEESIQSTGITSGDLIYFTTNPNGFSISLLVSPPPPPPKSEQSQHSQTPNPNSSLELPPCFIRLPSELKLKILDSISGVDVANMSCVCSELRYLASSDELWKQKYVAEFGDCNGFGSFKERFAKVWESQKRRKRVSGSRLSYGRFGPIFVPSMHTFVNHNRLMFSKLSGK</sequence>
<protein>
    <recommendedName>
        <fullName evidence="2">F-box domain-containing protein</fullName>
    </recommendedName>
</protein>
<feature type="compositionally biased region" description="Polar residues" evidence="1">
    <location>
        <begin position="100"/>
        <end position="115"/>
    </location>
</feature>
<dbReference type="PANTHER" id="PTHR47602">
    <property type="entry name" value="F-BOX PROTEIN SKIP22"/>
    <property type="match status" value="1"/>
</dbReference>
<accession>A0AA36EAG0</accession>
<name>A0AA36EAG0_LACSI</name>